<evidence type="ECO:0000259" key="2">
    <source>
        <dbReference type="PROSITE" id="PS50112"/>
    </source>
</evidence>
<feature type="domain" description="GGDEF" evidence="4">
    <location>
        <begin position="469"/>
        <end position="602"/>
    </location>
</feature>
<dbReference type="InterPro" id="IPR029016">
    <property type="entry name" value="GAF-like_dom_sf"/>
</dbReference>
<name>A0A4R3M4Z8_9HYPH</name>
<dbReference type="InterPro" id="IPR000160">
    <property type="entry name" value="GGDEF_dom"/>
</dbReference>
<dbReference type="NCBIfam" id="TIGR00229">
    <property type="entry name" value="sensory_box"/>
    <property type="match status" value="1"/>
</dbReference>
<dbReference type="PANTHER" id="PTHR44757:SF2">
    <property type="entry name" value="BIOFILM ARCHITECTURE MAINTENANCE PROTEIN MBAA"/>
    <property type="match status" value="1"/>
</dbReference>
<dbReference type="SMART" id="SM00091">
    <property type="entry name" value="PAS"/>
    <property type="match status" value="2"/>
</dbReference>
<feature type="domain" description="EAL" evidence="3">
    <location>
        <begin position="611"/>
        <end position="866"/>
    </location>
</feature>
<dbReference type="SUPFAM" id="SSF55073">
    <property type="entry name" value="Nucleotide cyclase"/>
    <property type="match status" value="1"/>
</dbReference>
<dbReference type="CDD" id="cd01949">
    <property type="entry name" value="GGDEF"/>
    <property type="match status" value="1"/>
</dbReference>
<evidence type="ECO:0000259" key="4">
    <source>
        <dbReference type="PROSITE" id="PS50887"/>
    </source>
</evidence>
<dbReference type="SUPFAM" id="SSF141868">
    <property type="entry name" value="EAL domain-like"/>
    <property type="match status" value="1"/>
</dbReference>
<accession>A0A4R3M4Z8</accession>
<dbReference type="GO" id="GO:0003824">
    <property type="term" value="F:catalytic activity"/>
    <property type="evidence" value="ECO:0007669"/>
    <property type="project" value="UniProtKB-ARBA"/>
</dbReference>
<dbReference type="PROSITE" id="PS50883">
    <property type="entry name" value="EAL"/>
    <property type="match status" value="1"/>
</dbReference>
<dbReference type="Gene3D" id="3.20.20.450">
    <property type="entry name" value="EAL domain"/>
    <property type="match status" value="1"/>
</dbReference>
<evidence type="ECO:0000313" key="6">
    <source>
        <dbReference type="Proteomes" id="UP000295678"/>
    </source>
</evidence>
<dbReference type="EMBL" id="SMAK01000009">
    <property type="protein sequence ID" value="TCT08401.1"/>
    <property type="molecule type" value="Genomic_DNA"/>
</dbReference>
<dbReference type="Pfam" id="PF00563">
    <property type="entry name" value="EAL"/>
    <property type="match status" value="1"/>
</dbReference>
<dbReference type="Gene3D" id="3.30.450.40">
    <property type="match status" value="1"/>
</dbReference>
<feature type="coiled-coil region" evidence="1">
    <location>
        <begin position="164"/>
        <end position="203"/>
    </location>
</feature>
<protein>
    <submittedName>
        <fullName evidence="5">PAS domain S-box-containing protein/diguanylate cyclase (GGDEF)-like protein</fullName>
    </submittedName>
</protein>
<dbReference type="CDD" id="cd01948">
    <property type="entry name" value="EAL"/>
    <property type="match status" value="1"/>
</dbReference>
<comment type="caution">
    <text evidence="5">The sequence shown here is derived from an EMBL/GenBank/DDBJ whole genome shotgun (WGS) entry which is preliminary data.</text>
</comment>
<dbReference type="InterPro" id="IPR001633">
    <property type="entry name" value="EAL_dom"/>
</dbReference>
<proteinExistence type="predicted"/>
<dbReference type="Pfam" id="PF12860">
    <property type="entry name" value="PAS_7"/>
    <property type="match status" value="1"/>
</dbReference>
<gene>
    <name evidence="5" type="ORF">EDC22_10977</name>
</gene>
<dbReference type="Gene3D" id="3.30.450.20">
    <property type="entry name" value="PAS domain"/>
    <property type="match status" value="2"/>
</dbReference>
<dbReference type="InterPro" id="IPR035965">
    <property type="entry name" value="PAS-like_dom_sf"/>
</dbReference>
<dbReference type="InterPro" id="IPR003018">
    <property type="entry name" value="GAF"/>
</dbReference>
<dbReference type="Pfam" id="PF00990">
    <property type="entry name" value="GGDEF"/>
    <property type="match status" value="1"/>
</dbReference>
<dbReference type="SMART" id="SM00052">
    <property type="entry name" value="EAL"/>
    <property type="match status" value="1"/>
</dbReference>
<dbReference type="InterPro" id="IPR043128">
    <property type="entry name" value="Rev_trsase/Diguanyl_cyclase"/>
</dbReference>
<dbReference type="InterPro" id="IPR035919">
    <property type="entry name" value="EAL_sf"/>
</dbReference>
<dbReference type="NCBIfam" id="TIGR00254">
    <property type="entry name" value="GGDEF"/>
    <property type="match status" value="1"/>
</dbReference>
<dbReference type="InterPro" id="IPR000014">
    <property type="entry name" value="PAS"/>
</dbReference>
<dbReference type="SMART" id="SM00267">
    <property type="entry name" value="GGDEF"/>
    <property type="match status" value="1"/>
</dbReference>
<dbReference type="Proteomes" id="UP000295678">
    <property type="component" value="Unassembled WGS sequence"/>
</dbReference>
<dbReference type="PANTHER" id="PTHR44757">
    <property type="entry name" value="DIGUANYLATE CYCLASE DGCP"/>
    <property type="match status" value="1"/>
</dbReference>
<dbReference type="InterPro" id="IPR052155">
    <property type="entry name" value="Biofilm_reg_signaling"/>
</dbReference>
<evidence type="ECO:0000313" key="5">
    <source>
        <dbReference type="EMBL" id="TCT08401.1"/>
    </source>
</evidence>
<keyword evidence="1" id="KW-0175">Coiled coil</keyword>
<dbReference type="Pfam" id="PF01590">
    <property type="entry name" value="GAF"/>
    <property type="match status" value="1"/>
</dbReference>
<dbReference type="PROSITE" id="PS50887">
    <property type="entry name" value="GGDEF"/>
    <property type="match status" value="1"/>
</dbReference>
<sequence length="881" mass="98079">MAKAKHTGADAPRMEADEVARMRRLEEYDIIGTSPEREYDDIARLAADALNAPIALLCLTERDRHWFKAHIGTDLVEVPRSESFCDHAMRDDRVFVVPDASADPRFRDYPLVAGPPGLRFYAGKTIVAADGHQIGTLCVCDTEPRSGIDARQRRAIESLARLAADRLELRRHQLRMQLERRRAAEAEAEARRAHERLRDAIEMVPQALVFRDADDRYVLWNRRYAELYSDIADLLKPGISYEEILRASLDRGNHVEAIDDKEAWLANRLVKRNGVAPIREQKLRDGRWLRIEERQTADGGVVGVHIDITELKTREAHFRLLFEGNPLPMFVFDRSSLVLLAVNQAMIDQLGYDRDALIGMNVLALHAQDERDTVRTVIGSDRLEMSPVVVRRYITAGGSIIHALPYRQVIDYHGTSAVLVALVDVTERIAAEERVSYLAHHDTLTGLPNRAAFEARLDRAVSEARRTRTNVGLCLIDIDHFKDINDTLGHGAGDAVLRFVADHLRQAVRTSDFIARLGGDEFAVILPDISGDRALEVVSKRLLGLDAVRLKEVALPAGLSASIGIARFPADAWTAEQLIQNADIALYRSKTSGRARLTVFDSELRRRIHERINLKNRFRQAIRAGEIMPYYQAIIDLDSGRVCGLEALARWRHPDRGVIAAAAFADVFEDAELSAELGLAMLERSTDDMQDWERLRLPYCRIGLNVTAGDLRLPGFVDEVLATLSAKRLDPTRLLVEVTENVVIDREDGLVITALNELARHGLRIALDDFGTGHASLTHLKKVDVFSLKIDQSFVRNLVGNREDRAIVNAVIGLGASLGIRTVAEGIETIEQAAMLRAAGCTAGQGYLFSRPIPAGEVPRLVTAYADTPWSPAANAATRVA</sequence>
<dbReference type="Gene3D" id="3.30.70.270">
    <property type="match status" value="1"/>
</dbReference>
<dbReference type="SMART" id="SM00065">
    <property type="entry name" value="GAF"/>
    <property type="match status" value="1"/>
</dbReference>
<reference evidence="5 6" key="1">
    <citation type="submission" date="2019-03" db="EMBL/GenBank/DDBJ databases">
        <title>Genomic Encyclopedia of Type Strains, Phase IV (KMG-IV): sequencing the most valuable type-strain genomes for metagenomic binning, comparative biology and taxonomic classification.</title>
        <authorList>
            <person name="Goeker M."/>
        </authorList>
    </citation>
    <scope>NUCLEOTIDE SEQUENCE [LARGE SCALE GENOMIC DNA]</scope>
    <source>
        <strain evidence="5 6">DSM 19345</strain>
    </source>
</reference>
<dbReference type="SUPFAM" id="SSF55785">
    <property type="entry name" value="PYP-like sensor domain (PAS domain)"/>
    <property type="match status" value="2"/>
</dbReference>
<keyword evidence="6" id="KW-1185">Reference proteome</keyword>
<dbReference type="Pfam" id="PF13188">
    <property type="entry name" value="PAS_8"/>
    <property type="match status" value="1"/>
</dbReference>
<dbReference type="RefSeq" id="WP_165926912.1">
    <property type="nucleotide sequence ID" value="NZ_SMAK01000009.1"/>
</dbReference>
<dbReference type="CDD" id="cd00130">
    <property type="entry name" value="PAS"/>
    <property type="match status" value="1"/>
</dbReference>
<dbReference type="InterPro" id="IPR029787">
    <property type="entry name" value="Nucleotide_cyclase"/>
</dbReference>
<feature type="domain" description="PAS" evidence="2">
    <location>
        <begin position="314"/>
        <end position="378"/>
    </location>
</feature>
<dbReference type="AlphaFoldDB" id="A0A4R3M4Z8"/>
<evidence type="ECO:0000256" key="1">
    <source>
        <dbReference type="SAM" id="Coils"/>
    </source>
</evidence>
<dbReference type="SUPFAM" id="SSF55781">
    <property type="entry name" value="GAF domain-like"/>
    <property type="match status" value="1"/>
</dbReference>
<dbReference type="FunFam" id="3.30.70.270:FF:000001">
    <property type="entry name" value="Diguanylate cyclase domain protein"/>
    <property type="match status" value="1"/>
</dbReference>
<dbReference type="PROSITE" id="PS50112">
    <property type="entry name" value="PAS"/>
    <property type="match status" value="1"/>
</dbReference>
<evidence type="ECO:0000259" key="3">
    <source>
        <dbReference type="PROSITE" id="PS50883"/>
    </source>
</evidence>
<organism evidence="5 6">
    <name type="scientific">Tepidamorphus gemmatus</name>
    <dbReference type="NCBI Taxonomy" id="747076"/>
    <lineage>
        <taxon>Bacteria</taxon>
        <taxon>Pseudomonadati</taxon>
        <taxon>Pseudomonadota</taxon>
        <taxon>Alphaproteobacteria</taxon>
        <taxon>Hyphomicrobiales</taxon>
        <taxon>Tepidamorphaceae</taxon>
        <taxon>Tepidamorphus</taxon>
    </lineage>
</organism>